<dbReference type="Pfam" id="PF00482">
    <property type="entry name" value="T2SSF"/>
    <property type="match status" value="1"/>
</dbReference>
<evidence type="ECO:0000256" key="2">
    <source>
        <dbReference type="ARBA" id="ARBA00022475"/>
    </source>
</evidence>
<evidence type="ECO:0000256" key="4">
    <source>
        <dbReference type="ARBA" id="ARBA00022989"/>
    </source>
</evidence>
<reference evidence="10" key="1">
    <citation type="journal article" date="2019" name="Int. J. Syst. Evol. Microbiol.">
        <title>The Global Catalogue of Microorganisms (GCM) 10K type strain sequencing project: providing services to taxonomists for standard genome sequencing and annotation.</title>
        <authorList>
            <consortium name="The Broad Institute Genomics Platform"/>
            <consortium name="The Broad Institute Genome Sequencing Center for Infectious Disease"/>
            <person name="Wu L."/>
            <person name="Ma J."/>
        </authorList>
    </citation>
    <scope>NUCLEOTIDE SEQUENCE [LARGE SCALE GENOMIC DNA]</scope>
    <source>
        <strain evidence="10">JCM 16546</strain>
    </source>
</reference>
<evidence type="ECO:0000313" key="9">
    <source>
        <dbReference type="EMBL" id="GAA3657227.1"/>
    </source>
</evidence>
<sequence length="314" mass="31698">MGEPSHPVGRGRLMKKARTSRPAGAVEATVLRLAVLLQAGATPHAAWRHLASAGDAVAGRIADRAAAGVPLPEAIEAEGDADDAWLDIAAAWEVAATVGAPLADCLRSVAAALRDAQEARDDVRIALAEPAGTARLMTWLPLAGLLLGGALGFDVLGVLFAQPVGIACLVAGAALLLVARGWTRRLVRAAQPLPGMPGMHAELTAIALSGGASIERAEHLVAQAPGGPRAGGGETASVLALSREAGVPGVELLRAAAAHERHASRTEGRLRAAKLGSRLLLPLGACTLPAFLCLGVAPMLLGVLAATPLPGMPG</sequence>
<organism evidence="9 10">
    <name type="scientific">Microbacterium marinilacus</name>
    <dbReference type="NCBI Taxonomy" id="415209"/>
    <lineage>
        <taxon>Bacteria</taxon>
        <taxon>Bacillati</taxon>
        <taxon>Actinomycetota</taxon>
        <taxon>Actinomycetes</taxon>
        <taxon>Micrococcales</taxon>
        <taxon>Microbacteriaceae</taxon>
        <taxon>Microbacterium</taxon>
    </lineage>
</organism>
<keyword evidence="3 7" id="KW-0812">Transmembrane</keyword>
<keyword evidence="2" id="KW-1003">Cell membrane</keyword>
<evidence type="ECO:0000256" key="1">
    <source>
        <dbReference type="ARBA" id="ARBA00004651"/>
    </source>
</evidence>
<name>A0ABP7BE70_9MICO</name>
<dbReference type="InterPro" id="IPR018076">
    <property type="entry name" value="T2SS_GspF_dom"/>
</dbReference>
<proteinExistence type="predicted"/>
<evidence type="ECO:0000256" key="7">
    <source>
        <dbReference type="SAM" id="Phobius"/>
    </source>
</evidence>
<keyword evidence="5 7" id="KW-0472">Membrane</keyword>
<dbReference type="PANTHER" id="PTHR35007:SF4">
    <property type="entry name" value="CONSERVED TRANSMEMBRANE PROTEIN-RELATED"/>
    <property type="match status" value="1"/>
</dbReference>
<feature type="domain" description="Type II secretion system protein GspF" evidence="8">
    <location>
        <begin position="32"/>
        <end position="145"/>
    </location>
</feature>
<gene>
    <name evidence="9" type="ORF">GCM10022202_16950</name>
</gene>
<evidence type="ECO:0000256" key="6">
    <source>
        <dbReference type="SAM" id="MobiDB-lite"/>
    </source>
</evidence>
<accession>A0ABP7BE70</accession>
<feature type="transmembrane region" description="Helical" evidence="7">
    <location>
        <begin position="159"/>
        <end position="179"/>
    </location>
</feature>
<feature type="region of interest" description="Disordered" evidence="6">
    <location>
        <begin position="1"/>
        <end position="20"/>
    </location>
</feature>
<dbReference type="Proteomes" id="UP001410795">
    <property type="component" value="Unassembled WGS sequence"/>
</dbReference>
<evidence type="ECO:0000256" key="5">
    <source>
        <dbReference type="ARBA" id="ARBA00023136"/>
    </source>
</evidence>
<protein>
    <recommendedName>
        <fullName evidence="8">Type II secretion system protein GspF domain-containing protein</fullName>
    </recommendedName>
</protein>
<comment type="subcellular location">
    <subcellularLocation>
        <location evidence="1">Cell membrane</location>
        <topology evidence="1">Multi-pass membrane protein</topology>
    </subcellularLocation>
</comment>
<evidence type="ECO:0000259" key="8">
    <source>
        <dbReference type="Pfam" id="PF00482"/>
    </source>
</evidence>
<dbReference type="PANTHER" id="PTHR35007">
    <property type="entry name" value="INTEGRAL MEMBRANE PROTEIN-RELATED"/>
    <property type="match status" value="1"/>
</dbReference>
<evidence type="ECO:0000256" key="3">
    <source>
        <dbReference type="ARBA" id="ARBA00022692"/>
    </source>
</evidence>
<dbReference type="EMBL" id="BAAAYV010000006">
    <property type="protein sequence ID" value="GAA3657227.1"/>
    <property type="molecule type" value="Genomic_DNA"/>
</dbReference>
<comment type="caution">
    <text evidence="9">The sequence shown here is derived from an EMBL/GenBank/DDBJ whole genome shotgun (WGS) entry which is preliminary data.</text>
</comment>
<keyword evidence="4 7" id="KW-1133">Transmembrane helix</keyword>
<feature type="transmembrane region" description="Helical" evidence="7">
    <location>
        <begin position="279"/>
        <end position="306"/>
    </location>
</feature>
<keyword evidence="10" id="KW-1185">Reference proteome</keyword>
<evidence type="ECO:0000313" key="10">
    <source>
        <dbReference type="Proteomes" id="UP001410795"/>
    </source>
</evidence>